<accession>A0A160NWJ7</accession>
<evidence type="ECO:0000259" key="1">
    <source>
        <dbReference type="Pfam" id="PF25232"/>
    </source>
</evidence>
<organism evidence="2 3">
    <name type="scientific">Streptomyces laurentii</name>
    <dbReference type="NCBI Taxonomy" id="39478"/>
    <lineage>
        <taxon>Bacteria</taxon>
        <taxon>Bacillati</taxon>
        <taxon>Actinomycetota</taxon>
        <taxon>Actinomycetes</taxon>
        <taxon>Kitasatosporales</taxon>
        <taxon>Streptomycetaceae</taxon>
        <taxon>Streptomyces</taxon>
    </lineage>
</organism>
<dbReference type="AlphaFoldDB" id="A0A160NWJ7"/>
<dbReference type="EMBL" id="AP017424">
    <property type="protein sequence ID" value="BAU83099.1"/>
    <property type="molecule type" value="Genomic_DNA"/>
</dbReference>
<dbReference type="Proteomes" id="UP000217676">
    <property type="component" value="Chromosome"/>
</dbReference>
<reference evidence="2 3" key="1">
    <citation type="journal article" date="2016" name="Genome Announc.">
        <title>Complete Genome Sequence of Thiostrepton-Producing Streptomyces laurentii ATCC 31255.</title>
        <authorList>
            <person name="Doi K."/>
            <person name="Fujino Y."/>
            <person name="Nagayoshi Y."/>
            <person name="Ohshima T."/>
            <person name="Ogata S."/>
        </authorList>
    </citation>
    <scope>NUCLEOTIDE SEQUENCE [LARGE SCALE GENOMIC DNA]</scope>
    <source>
        <strain evidence="2 3">ATCC 31255</strain>
    </source>
</reference>
<sequence>MTRTVLRYVAHRIRRHPESEAVASARCLHGECQWGAPPSADVGAVDIACMAHTGRHPDHDTFARSFTDVAIVEPV</sequence>
<evidence type="ECO:0000313" key="2">
    <source>
        <dbReference type="EMBL" id="BAU83099.1"/>
    </source>
</evidence>
<dbReference type="KEGG" id="slau:SLA_2166"/>
<evidence type="ECO:0000313" key="3">
    <source>
        <dbReference type="Proteomes" id="UP000217676"/>
    </source>
</evidence>
<dbReference type="InterPro" id="IPR057170">
    <property type="entry name" value="DUF7848"/>
</dbReference>
<feature type="domain" description="DUF7848" evidence="1">
    <location>
        <begin position="1"/>
        <end position="74"/>
    </location>
</feature>
<dbReference type="Pfam" id="PF25232">
    <property type="entry name" value="DUF7848"/>
    <property type="match status" value="1"/>
</dbReference>
<proteinExistence type="predicted"/>
<name>A0A160NWJ7_STRLU</name>
<gene>
    <name evidence="2" type="ORF">SLA_2166</name>
</gene>
<keyword evidence="3" id="KW-1185">Reference proteome</keyword>
<protein>
    <recommendedName>
        <fullName evidence="1">DUF7848 domain-containing protein</fullName>
    </recommendedName>
</protein>